<reference evidence="1" key="1">
    <citation type="submission" date="2023-03" db="EMBL/GenBank/DDBJ databases">
        <title>Actinorhabdospora filicis NBRC 111898.</title>
        <authorList>
            <person name="Ichikawa N."/>
            <person name="Sato H."/>
            <person name="Tonouchi N."/>
        </authorList>
    </citation>
    <scope>NUCLEOTIDE SEQUENCE</scope>
    <source>
        <strain evidence="1">NBRC 111898</strain>
    </source>
</reference>
<dbReference type="AlphaFoldDB" id="A0A9W6STB5"/>
<evidence type="ECO:0008006" key="3">
    <source>
        <dbReference type="Google" id="ProtNLM"/>
    </source>
</evidence>
<accession>A0A9W6STB5</accession>
<dbReference type="Proteomes" id="UP001165079">
    <property type="component" value="Unassembled WGS sequence"/>
</dbReference>
<dbReference type="EMBL" id="BSTX01000008">
    <property type="protein sequence ID" value="GLZ81963.1"/>
    <property type="molecule type" value="Genomic_DNA"/>
</dbReference>
<dbReference type="Pfam" id="PF14078">
    <property type="entry name" value="DUF4259"/>
    <property type="match status" value="1"/>
</dbReference>
<gene>
    <name evidence="1" type="ORF">Afil01_67700</name>
</gene>
<dbReference type="InterPro" id="IPR025355">
    <property type="entry name" value="DUF4259"/>
</dbReference>
<name>A0A9W6STB5_9ACTN</name>
<keyword evidence="2" id="KW-1185">Reference proteome</keyword>
<organism evidence="1 2">
    <name type="scientific">Actinorhabdospora filicis</name>
    <dbReference type="NCBI Taxonomy" id="1785913"/>
    <lineage>
        <taxon>Bacteria</taxon>
        <taxon>Bacillati</taxon>
        <taxon>Actinomycetota</taxon>
        <taxon>Actinomycetes</taxon>
        <taxon>Micromonosporales</taxon>
        <taxon>Micromonosporaceae</taxon>
        <taxon>Actinorhabdospora</taxon>
    </lineage>
</organism>
<sequence>MREALDWAVAFDGYLDATEAAGAMAAVALIAARLGAPVEDERAREVLAARPFEAGAGLVEHALRAWDRVTAATGSEWHDLWADVGRLPEVLALHEPYRAALAAARDQAV</sequence>
<proteinExistence type="predicted"/>
<evidence type="ECO:0000313" key="1">
    <source>
        <dbReference type="EMBL" id="GLZ81963.1"/>
    </source>
</evidence>
<evidence type="ECO:0000313" key="2">
    <source>
        <dbReference type="Proteomes" id="UP001165079"/>
    </source>
</evidence>
<comment type="caution">
    <text evidence="1">The sequence shown here is derived from an EMBL/GenBank/DDBJ whole genome shotgun (WGS) entry which is preliminary data.</text>
</comment>
<protein>
    <recommendedName>
        <fullName evidence="3">DUF4259 domain-containing protein</fullName>
    </recommendedName>
</protein>